<dbReference type="InterPro" id="IPR027924">
    <property type="entry name" value="XkdF"/>
</dbReference>
<gene>
    <name evidence="2" type="ORF">UFOVP603_13</name>
</gene>
<reference evidence="2" key="1">
    <citation type="submission" date="2020-04" db="EMBL/GenBank/DDBJ databases">
        <authorList>
            <person name="Chiriac C."/>
            <person name="Salcher M."/>
            <person name="Ghai R."/>
            <person name="Kavagutti S V."/>
        </authorList>
    </citation>
    <scope>NUCLEOTIDE SEQUENCE</scope>
</reference>
<evidence type="ECO:0000313" key="2">
    <source>
        <dbReference type="EMBL" id="CAB4152528.1"/>
    </source>
</evidence>
<dbReference type="Pfam" id="PF14550">
    <property type="entry name" value="Peptidase_S78_2"/>
    <property type="match status" value="1"/>
</dbReference>
<evidence type="ECO:0000259" key="1">
    <source>
        <dbReference type="Pfam" id="PF14550"/>
    </source>
</evidence>
<feature type="domain" description="Phage-like element PBSX protein XkdF" evidence="1">
    <location>
        <begin position="46"/>
        <end position="169"/>
    </location>
</feature>
<name>A0A6J5N1C4_9CAUD</name>
<proteinExistence type="predicted"/>
<accession>A0A6J5N1C4</accession>
<organism evidence="2">
    <name type="scientific">uncultured Caudovirales phage</name>
    <dbReference type="NCBI Taxonomy" id="2100421"/>
    <lineage>
        <taxon>Viruses</taxon>
        <taxon>Duplodnaviria</taxon>
        <taxon>Heunggongvirae</taxon>
        <taxon>Uroviricota</taxon>
        <taxon>Caudoviricetes</taxon>
        <taxon>Peduoviridae</taxon>
        <taxon>Maltschvirus</taxon>
        <taxon>Maltschvirus maltsch</taxon>
    </lineage>
</organism>
<protein>
    <submittedName>
        <fullName evidence="2">Phage-like element PBSX protein, XkdF</fullName>
    </submittedName>
</protein>
<sequence>MLPFYELVIDDSEDTGVDFNAFVLRPAHGKPYFAFNKETKIQYFFNEEKRIVTGVMISANTPIYRSNPDRFVLFKPETIRKIRIKNILNGYADNVNEEHNPNKVIKGVKMVSDYIISHVGQIPQRFRGLNLQVGTWIRSYKIDNPTTWNKIKSGEFGGYSVEGFFDQVEIKLKQI</sequence>
<dbReference type="EMBL" id="LR796578">
    <property type="protein sequence ID" value="CAB4152528.1"/>
    <property type="molecule type" value="Genomic_DNA"/>
</dbReference>